<dbReference type="Gene3D" id="3.30.450.20">
    <property type="entry name" value="PAS domain"/>
    <property type="match status" value="3"/>
</dbReference>
<dbReference type="PANTHER" id="PTHR34236:SF1">
    <property type="entry name" value="DIMETHYL SULFOXIDE REDUCTASE TRANSCRIPTIONAL ACTIVATOR"/>
    <property type="match status" value="1"/>
</dbReference>
<dbReference type="InterPro" id="IPR013656">
    <property type="entry name" value="PAS_4"/>
</dbReference>
<evidence type="ECO:0000313" key="5">
    <source>
        <dbReference type="Proteomes" id="UP000509241"/>
    </source>
</evidence>
<dbReference type="EMBL" id="CP058601">
    <property type="protein sequence ID" value="QLG49281.1"/>
    <property type="molecule type" value="Genomic_DNA"/>
</dbReference>
<dbReference type="PANTHER" id="PTHR34236">
    <property type="entry name" value="DIMETHYL SULFOXIDE REDUCTASE TRANSCRIPTIONAL ACTIVATOR"/>
    <property type="match status" value="1"/>
</dbReference>
<keyword evidence="5" id="KW-1185">Reference proteome</keyword>
<dbReference type="GeneID" id="56033750"/>
<dbReference type="Pfam" id="PF04967">
    <property type="entry name" value="HTH_10"/>
    <property type="match status" value="1"/>
</dbReference>
<dbReference type="Pfam" id="PF00989">
    <property type="entry name" value="PAS"/>
    <property type="match status" value="1"/>
</dbReference>
<dbReference type="Gene3D" id="3.30.450.40">
    <property type="match status" value="1"/>
</dbReference>
<evidence type="ECO:0000259" key="3">
    <source>
        <dbReference type="PROSITE" id="PS50112"/>
    </source>
</evidence>
<proteinExistence type="predicted"/>
<dbReference type="OrthoDB" id="106505at2157"/>
<dbReference type="SUPFAM" id="SSF55785">
    <property type="entry name" value="PYP-like sensor domain (PAS domain)"/>
    <property type="match status" value="3"/>
</dbReference>
<dbReference type="Gene3D" id="1.10.10.10">
    <property type="entry name" value="Winged helix-like DNA-binding domain superfamily/Winged helix DNA-binding domain"/>
    <property type="match status" value="1"/>
</dbReference>
<dbReference type="InterPro" id="IPR000014">
    <property type="entry name" value="PAS"/>
</dbReference>
<evidence type="ECO:0000256" key="1">
    <source>
        <dbReference type="ARBA" id="ARBA00023015"/>
    </source>
</evidence>
<dbReference type="RefSeq" id="WP_179261016.1">
    <property type="nucleotide sequence ID" value="NZ_CP058601.1"/>
</dbReference>
<dbReference type="CDD" id="cd00130">
    <property type="entry name" value="PAS"/>
    <property type="match status" value="3"/>
</dbReference>
<dbReference type="PROSITE" id="PS50112">
    <property type="entry name" value="PAS"/>
    <property type="match status" value="2"/>
</dbReference>
<dbReference type="InterPro" id="IPR035965">
    <property type="entry name" value="PAS-like_dom_sf"/>
</dbReference>
<dbReference type="SUPFAM" id="SSF55781">
    <property type="entry name" value="GAF domain-like"/>
    <property type="match status" value="1"/>
</dbReference>
<organism evidence="4 5">
    <name type="scientific">Natrinema halophilum</name>
    <dbReference type="NCBI Taxonomy" id="1699371"/>
    <lineage>
        <taxon>Archaea</taxon>
        <taxon>Methanobacteriati</taxon>
        <taxon>Methanobacteriota</taxon>
        <taxon>Stenosarchaea group</taxon>
        <taxon>Halobacteria</taxon>
        <taxon>Halobacteriales</taxon>
        <taxon>Natrialbaceae</taxon>
        <taxon>Natrinema</taxon>
    </lineage>
</organism>
<dbReference type="SMART" id="SM00091">
    <property type="entry name" value="PAS"/>
    <property type="match status" value="3"/>
</dbReference>
<keyword evidence="2" id="KW-0804">Transcription</keyword>
<dbReference type="KEGG" id="haly:HYG82_10625"/>
<dbReference type="Pfam" id="PF08448">
    <property type="entry name" value="PAS_4"/>
    <property type="match status" value="1"/>
</dbReference>
<evidence type="ECO:0000256" key="2">
    <source>
        <dbReference type="ARBA" id="ARBA00023163"/>
    </source>
</evidence>
<dbReference type="NCBIfam" id="TIGR00229">
    <property type="entry name" value="sensory_box"/>
    <property type="match status" value="3"/>
</dbReference>
<dbReference type="Proteomes" id="UP000509241">
    <property type="component" value="Chromosome"/>
</dbReference>
<feature type="domain" description="PAS" evidence="3">
    <location>
        <begin position="140"/>
        <end position="211"/>
    </location>
</feature>
<feature type="domain" description="PAS" evidence="3">
    <location>
        <begin position="266"/>
        <end position="308"/>
    </location>
</feature>
<name>A0A7D5KDC2_9EURY</name>
<keyword evidence="1" id="KW-0805">Transcription regulation</keyword>
<dbReference type="AlphaFoldDB" id="A0A7D5KDC2"/>
<gene>
    <name evidence="4" type="ORF">HYG82_10625</name>
</gene>
<dbReference type="InterPro" id="IPR029016">
    <property type="entry name" value="GAF-like_dom_sf"/>
</dbReference>
<dbReference type="GO" id="GO:0006355">
    <property type="term" value="P:regulation of DNA-templated transcription"/>
    <property type="evidence" value="ECO:0007669"/>
    <property type="project" value="InterPro"/>
</dbReference>
<dbReference type="InterPro" id="IPR003018">
    <property type="entry name" value="GAF"/>
</dbReference>
<dbReference type="InterPro" id="IPR031803">
    <property type="entry name" value="BAT_GAF/HTH-assoc"/>
</dbReference>
<sequence length="787" mass="87325">MDEVAGSSVGEEDLIAASVDGVGILDRGTFVKANDALATAFGYDDADDVVGTAWTELYPQAERERIEREVFPAVREEKDWRGEVAGVRTDGSRVPHLLSIRAGGTGQSTDRLVWVVRDRSDWDDRTATIGTTEPPAFDESERQFESLVERAPVPLAVFTDERGLVYANRTAIAFLGGEDRADVLGHDPEQFVHPADREQARQRIRRVLEDRTPTEPTTYRLVGLDDGDRVAEIAASPITYEGEQGACVVLNDITPYKRAQANIRRERRFLETVIDAVDDIVYVLDEDGQSYLWNETLVETTGYSNQEIESMHPMHFIPEEHQEHVPGLMEAIEAIEDKRVKLPIRTRDGETINHEFRGTTFEDPETGEVFRCGIARDVTEWLERERRLERQRDELATLDRVNRILLETTRDLIQTADVDVIERTVCTQLANSDLYQFAWVGELAIDGDQIVPRTSAGDDRGLLDAITTETNGDVVEGNPGHRAIETGNVQVADRDNSECTAWKAIASECGFESSAAIPLHHNGTVYGVLLIHTERENAFNDREQDGFDVLGRTIGYIINAVKNRKLLFTDAVRELEFQTADADSVFANIAATLDCELELDGYVASGQRWVLYFEIHGTSVDDVVAIATEDPRVKRARDISVAGGEDRIELTVTNSSVVHTVTGVGGSLSAATVSPDGIRFVVEVPVDADVREIVDHIQAEHADIDFVAQRDLDHDVSTVSRPDGVLGELTDRQREVLEAAYRSGYFAWPRTSTAEEIAESLDLASATLHGHLRKAEAVIISTLFDAT</sequence>
<reference evidence="4 5" key="1">
    <citation type="submission" date="2020-07" db="EMBL/GenBank/DDBJ databases">
        <authorList>
            <person name="Cui H."/>
        </authorList>
    </citation>
    <scope>NUCLEOTIDE SEQUENCE [LARGE SCALE GENOMIC DNA]</scope>
    <source>
        <strain evidence="4 5">YPL8</strain>
    </source>
</reference>
<dbReference type="Pfam" id="PF13185">
    <property type="entry name" value="GAF_2"/>
    <property type="match status" value="1"/>
</dbReference>
<dbReference type="Pfam" id="PF13426">
    <property type="entry name" value="PAS_9"/>
    <property type="match status" value="1"/>
</dbReference>
<dbReference type="InterPro" id="IPR036388">
    <property type="entry name" value="WH-like_DNA-bd_sf"/>
</dbReference>
<dbReference type="InterPro" id="IPR007050">
    <property type="entry name" value="HTH_bacterioopsin"/>
</dbReference>
<protein>
    <submittedName>
        <fullName evidence="4">PAS domain S-box protein</fullName>
    </submittedName>
</protein>
<accession>A0A7D5KDC2</accession>
<dbReference type="Pfam" id="PF15915">
    <property type="entry name" value="BAT"/>
    <property type="match status" value="1"/>
</dbReference>
<evidence type="ECO:0000313" key="4">
    <source>
        <dbReference type="EMBL" id="QLG49281.1"/>
    </source>
</evidence>
<dbReference type="InterPro" id="IPR013767">
    <property type="entry name" value="PAS_fold"/>
</dbReference>